<dbReference type="Pfam" id="PF09271">
    <property type="entry name" value="LAG1-DNAbind"/>
    <property type="match status" value="1"/>
</dbReference>
<comment type="subcellular location">
    <subcellularLocation>
        <location evidence="1">Nucleus</location>
    </subcellularLocation>
</comment>
<organism evidence="12">
    <name type="scientific">Taenia asiatica</name>
    <name type="common">Asian tapeworm</name>
    <dbReference type="NCBI Taxonomy" id="60517"/>
    <lineage>
        <taxon>Eukaryota</taxon>
        <taxon>Metazoa</taxon>
        <taxon>Spiralia</taxon>
        <taxon>Lophotrochozoa</taxon>
        <taxon>Platyhelminthes</taxon>
        <taxon>Cestoda</taxon>
        <taxon>Eucestoda</taxon>
        <taxon>Cyclophyllidea</taxon>
        <taxon>Taeniidae</taxon>
        <taxon>Taenia</taxon>
    </lineage>
</organism>
<dbReference type="EMBL" id="UYRS01018301">
    <property type="protein sequence ID" value="VDK31897.1"/>
    <property type="molecule type" value="Genomic_DNA"/>
</dbReference>
<feature type="compositionally biased region" description="Gly residues" evidence="7">
    <location>
        <begin position="557"/>
        <end position="575"/>
    </location>
</feature>
<feature type="compositionally biased region" description="Low complexity" evidence="7">
    <location>
        <begin position="26"/>
        <end position="43"/>
    </location>
</feature>
<evidence type="ECO:0000256" key="6">
    <source>
        <dbReference type="ARBA" id="ARBA00023242"/>
    </source>
</evidence>
<evidence type="ECO:0000259" key="9">
    <source>
        <dbReference type="SMART" id="SM01268"/>
    </source>
</evidence>
<feature type="domain" description="Beta-trefoil DNA-binding" evidence="9">
    <location>
        <begin position="782"/>
        <end position="931"/>
    </location>
</feature>
<dbReference type="PANTHER" id="PTHR10665">
    <property type="entry name" value="RECOMBINING BINDING PROTEIN SUPPRESSOR OF HAIRLESS"/>
    <property type="match status" value="1"/>
</dbReference>
<evidence type="ECO:0000256" key="7">
    <source>
        <dbReference type="SAM" id="MobiDB-lite"/>
    </source>
</evidence>
<keyword evidence="5" id="KW-0804">Transcription</keyword>
<sequence length="1179" mass="124729">MLDELVTCPNLLSLDDINSTTDNGGPMMSTRSSPSTSSTTSPPNASQLAPRFPPSGNSANANAAAVLAAAAVAASHYSPTASTTTPNSFQDAAAVFSAAYAATSSTEFSSTVASPTAVAMAAAAAAAAVAAYPPDSGSSIMSVPSPIFPPPPMSSGNHQQQRLSSASPSQPSGGNGGDGTCKPDFANASDFLEAFARSAGGGVGGWRGQQVTRPEPLGFSSTEVLLECYRAQLPFFLVPPEYVVAGPILQMEASGATSSTSTTGSRGIRAAHNFLPSPSTSYNPHQPMQQSDEYYTYLPTSFPSSTSYQSTYQSVDNRCYDNPVYWTEQTTGDGAWYSSSCNPENQLSLGCFSAPPTYADLSPVETFFFGSGKRERKAEDYRGSGELGPCEQSDFAQLQSLPQTDEAWYSNLTTDPTSKAVPDTTGNAAQPRPPPSFASSPFKTSATTATTSTSSGFSPSFPQSSNQFPPNTANVSSNPFFASFQPAATTSGSDFYRASTLFAAAAGARGEDEVGTATIPYYDPPRQVSGGDHYSGTNAPSSSASSYQRALGGYTTAGGGGAGGSTSGGGAGGEKGVVEMPGSLGGGVGGGGGAGDGAVGVVSREMMRSYLKNRRDQVLIVLHAKVAQKSYGTEKRFFCPPPCIYLRGDGWDVRPSAGSPTKLLGSSSSSDPAFQRSFLPWEAESDFNTSKLSGEKAQVLAFMGIGGTSTAKDMVQLNLEPGKDYSAAKTLFISDSDKRKHFMLTVKMFYSNGKDLGQFNSRRIKVISKPSKKKQSLKNTDLCIASGTKIALFNRLRSQTVSTRYLHVDAGSFHASSSRWGAFTIHLLSDDESEAEEFNVRDGYIHYGHTVKLVCSETGMALPRLIVRKVDKTVVMLDADDPVSQLHKCAFYLKDTDRMYLCLSQDRIIQHQAVRCDDNPHRETINDSAAWTIISTDRAEYRWFELSSLRDDPSVSKALVAQIPLPSNHPVTPVPIVTSIRTNGGGDVAMVEVSGENFSANHQVWFGDVPAQTFYRCQELLLCLVPDISEFHPEWTYIQYELEVPISIARNDGVIYATGSTFTYQPELGPRQHCQSALELMRAAAFAAAAAAAASMGQVMQPAAAVMAQGQHQQQRPSLEYPAVEGGLATGGVSSAPSYSSFSETLPVTSHSGSRPYATPMDEGSAPVVATPSASEPAQ</sequence>
<dbReference type="Gene3D" id="2.60.40.10">
    <property type="entry name" value="Immunoglobulins"/>
    <property type="match status" value="1"/>
</dbReference>
<feature type="region of interest" description="Disordered" evidence="7">
    <location>
        <begin position="1133"/>
        <end position="1179"/>
    </location>
</feature>
<dbReference type="Gene3D" id="2.80.10.50">
    <property type="match status" value="1"/>
</dbReference>
<feature type="compositionally biased region" description="Polar residues" evidence="7">
    <location>
        <begin position="156"/>
        <end position="172"/>
    </location>
</feature>
<dbReference type="InterPro" id="IPR014756">
    <property type="entry name" value="Ig_E-set"/>
</dbReference>
<dbReference type="InterPro" id="IPR036358">
    <property type="entry name" value="BTD_sf"/>
</dbReference>
<dbReference type="InterPro" id="IPR037095">
    <property type="entry name" value="RBP-J/Cbf11_DNA-bd_sf"/>
</dbReference>
<feature type="region of interest" description="Disordered" evidence="7">
    <location>
        <begin position="410"/>
        <end position="472"/>
    </location>
</feature>
<feature type="domain" description="RBP-J/Cbf11/Cbf12 DNA binding" evidence="8">
    <location>
        <begin position="618"/>
        <end position="781"/>
    </location>
</feature>
<reference evidence="10 11" key="2">
    <citation type="submission" date="2018-11" db="EMBL/GenBank/DDBJ databases">
        <authorList>
            <consortium name="Pathogen Informatics"/>
        </authorList>
    </citation>
    <scope>NUCLEOTIDE SEQUENCE [LARGE SCALE GENOMIC DNA]</scope>
</reference>
<evidence type="ECO:0000256" key="5">
    <source>
        <dbReference type="ARBA" id="ARBA00023163"/>
    </source>
</evidence>
<feature type="compositionally biased region" description="Polar residues" evidence="7">
    <location>
        <begin position="1133"/>
        <end position="1153"/>
    </location>
</feature>
<dbReference type="GO" id="GO:0005634">
    <property type="term" value="C:nucleus"/>
    <property type="evidence" value="ECO:0007669"/>
    <property type="project" value="UniProtKB-SubCell"/>
</dbReference>
<evidence type="ECO:0000313" key="12">
    <source>
        <dbReference type="WBParaSite" id="TASK_0000348801-mRNA-1"/>
    </source>
</evidence>
<dbReference type="InterPro" id="IPR015351">
    <property type="entry name" value="RBP-J/Cbf11/Cbf12_DNA-bd"/>
</dbReference>
<dbReference type="Proteomes" id="UP000282613">
    <property type="component" value="Unassembled WGS sequence"/>
</dbReference>
<dbReference type="OrthoDB" id="5600360at2759"/>
<feature type="region of interest" description="Disordered" evidence="7">
    <location>
        <begin position="524"/>
        <end position="547"/>
    </location>
</feature>
<dbReference type="SUPFAM" id="SSF49417">
    <property type="entry name" value="p53-like transcription factors"/>
    <property type="match status" value="1"/>
</dbReference>
<dbReference type="InterPro" id="IPR038007">
    <property type="entry name" value="RBP-Jkappa_IPT"/>
</dbReference>
<feature type="region of interest" description="Disordered" evidence="7">
    <location>
        <begin position="557"/>
        <end position="576"/>
    </location>
</feature>
<accession>A0A0R3W194</accession>
<name>A0A0R3W194_TAEAS</name>
<evidence type="ECO:0000313" key="10">
    <source>
        <dbReference type="EMBL" id="VDK31897.1"/>
    </source>
</evidence>
<comment type="similarity">
    <text evidence="2">Belongs to the Su(H) family.</text>
</comment>
<dbReference type="SMART" id="SM01268">
    <property type="entry name" value="BTD"/>
    <property type="match status" value="1"/>
</dbReference>
<evidence type="ECO:0000256" key="3">
    <source>
        <dbReference type="ARBA" id="ARBA00023015"/>
    </source>
</evidence>
<dbReference type="SUPFAM" id="SSF110217">
    <property type="entry name" value="DNA-binding protein LAG-1 (CSL)"/>
    <property type="match status" value="1"/>
</dbReference>
<feature type="region of interest" description="Disordered" evidence="7">
    <location>
        <begin position="142"/>
        <end position="183"/>
    </location>
</feature>
<evidence type="ECO:0000259" key="8">
    <source>
        <dbReference type="SMART" id="SM01267"/>
    </source>
</evidence>
<keyword evidence="11" id="KW-1185">Reference proteome</keyword>
<dbReference type="GO" id="GO:0000978">
    <property type="term" value="F:RNA polymerase II cis-regulatory region sequence-specific DNA binding"/>
    <property type="evidence" value="ECO:0007669"/>
    <property type="project" value="InterPro"/>
</dbReference>
<dbReference type="Pfam" id="PF20144">
    <property type="entry name" value="TIG_SUH"/>
    <property type="match status" value="1"/>
</dbReference>
<keyword evidence="4" id="KW-0238">DNA-binding</keyword>
<dbReference type="Pfam" id="PF09270">
    <property type="entry name" value="BTD"/>
    <property type="match status" value="1"/>
</dbReference>
<dbReference type="InterPro" id="IPR015350">
    <property type="entry name" value="Beta-trefoil_DNA-bd_dom"/>
</dbReference>
<dbReference type="FunFam" id="2.80.10.50:FF:000003">
    <property type="entry name" value="recombining binding protein suppressor of hairless"/>
    <property type="match status" value="1"/>
</dbReference>
<evidence type="ECO:0000256" key="2">
    <source>
        <dbReference type="ARBA" id="ARBA00009704"/>
    </source>
</evidence>
<evidence type="ECO:0000256" key="1">
    <source>
        <dbReference type="ARBA" id="ARBA00004123"/>
    </source>
</evidence>
<dbReference type="SMART" id="SM01267">
    <property type="entry name" value="LAG1_DNAbind"/>
    <property type="match status" value="1"/>
</dbReference>
<dbReference type="InterPro" id="IPR008967">
    <property type="entry name" value="p53-like_TF_DNA-bd_sf"/>
</dbReference>
<keyword evidence="6" id="KW-0539">Nucleus</keyword>
<dbReference type="STRING" id="60517.A0A0R3W194"/>
<dbReference type="AlphaFoldDB" id="A0A0R3W194"/>
<dbReference type="GO" id="GO:0001228">
    <property type="term" value="F:DNA-binding transcription activator activity, RNA polymerase II-specific"/>
    <property type="evidence" value="ECO:0007669"/>
    <property type="project" value="InterPro"/>
</dbReference>
<dbReference type="FunFam" id="2.60.40.1450:FF:000003">
    <property type="entry name" value="Related to J kappa-recombination signal binding protein"/>
    <property type="match status" value="1"/>
</dbReference>
<protein>
    <submittedName>
        <fullName evidence="12">IPT/TIG domain-containing protein</fullName>
    </submittedName>
</protein>
<dbReference type="InterPro" id="IPR040159">
    <property type="entry name" value="CLS_fam"/>
</dbReference>
<gene>
    <name evidence="10" type="ORF">TASK_LOCUS3489</name>
</gene>
<feature type="region of interest" description="Disordered" evidence="7">
    <location>
        <begin position="14"/>
        <end position="57"/>
    </location>
</feature>
<dbReference type="Gene3D" id="2.60.40.1450">
    <property type="entry name" value="LAG1, DNA binding domain"/>
    <property type="match status" value="1"/>
</dbReference>
<dbReference type="SUPFAM" id="SSF81296">
    <property type="entry name" value="E set domains"/>
    <property type="match status" value="1"/>
</dbReference>
<reference evidence="12" key="1">
    <citation type="submission" date="2017-02" db="UniProtKB">
        <authorList>
            <consortium name="WormBaseParasite"/>
        </authorList>
    </citation>
    <scope>IDENTIFICATION</scope>
</reference>
<feature type="compositionally biased region" description="Low complexity" evidence="7">
    <location>
        <begin position="437"/>
        <end position="470"/>
    </location>
</feature>
<evidence type="ECO:0000313" key="11">
    <source>
        <dbReference type="Proteomes" id="UP000282613"/>
    </source>
</evidence>
<keyword evidence="3" id="KW-0805">Transcription regulation</keyword>
<dbReference type="InterPro" id="IPR013783">
    <property type="entry name" value="Ig-like_fold"/>
</dbReference>
<evidence type="ECO:0000256" key="4">
    <source>
        <dbReference type="ARBA" id="ARBA00023125"/>
    </source>
</evidence>
<proteinExistence type="inferred from homology"/>
<dbReference type="WBParaSite" id="TASK_0000348801-mRNA-1">
    <property type="protein sequence ID" value="TASK_0000348801-mRNA-1"/>
    <property type="gene ID" value="TASK_0000348801"/>
</dbReference>